<reference evidence="4" key="1">
    <citation type="submission" date="2025-08" db="UniProtKB">
        <authorList>
            <consortium name="RefSeq"/>
        </authorList>
    </citation>
    <scope>IDENTIFICATION</scope>
    <source>
        <tissue evidence="4">Whole Larva</tissue>
    </source>
</reference>
<organism evidence="3 4">
    <name type="scientific">Nicrophorus vespilloides</name>
    <name type="common">Boreal carrion beetle</name>
    <dbReference type="NCBI Taxonomy" id="110193"/>
    <lineage>
        <taxon>Eukaryota</taxon>
        <taxon>Metazoa</taxon>
        <taxon>Ecdysozoa</taxon>
        <taxon>Arthropoda</taxon>
        <taxon>Hexapoda</taxon>
        <taxon>Insecta</taxon>
        <taxon>Pterygota</taxon>
        <taxon>Neoptera</taxon>
        <taxon>Endopterygota</taxon>
        <taxon>Coleoptera</taxon>
        <taxon>Polyphaga</taxon>
        <taxon>Staphyliniformia</taxon>
        <taxon>Silphidae</taxon>
        <taxon>Nicrophorinae</taxon>
        <taxon>Nicrophorus</taxon>
    </lineage>
</organism>
<dbReference type="InterPro" id="IPR031311">
    <property type="entry name" value="CHIT_BIND_RR_consensus"/>
</dbReference>
<sequence>MGHRIPYKRFLILEANQFRLRSTTNNNINNIHFKMNKLVICCISLAVASCLGLDSSRDAKLLKYEFQNDGSGPYHFKYEQSDGQYREEEAELVSKEVVVKGSFSFTAQDGKVYTVRYTADKDGFHPEGDHIKVPPYTPWPTNRYIQEHEDEVPQIETRSKLTNIYLPSSEKPPISSTIDPVIFNEDFLRKTNTNVNHLGTSGNIINQDTISNTYIPSTSIPKVQAVTISPLSHIAEGSSPIPKYRKINGDISNQLFEVIQNNHSSGGVFNQRK</sequence>
<dbReference type="InterPro" id="IPR000618">
    <property type="entry name" value="Insect_cuticle"/>
</dbReference>
<evidence type="ECO:0000313" key="3">
    <source>
        <dbReference type="Proteomes" id="UP000695000"/>
    </source>
</evidence>
<protein>
    <submittedName>
        <fullName evidence="4">Uncharacterized protein LOC108568893</fullName>
    </submittedName>
</protein>
<dbReference type="RefSeq" id="XP_017785730.1">
    <property type="nucleotide sequence ID" value="XM_017930241.1"/>
</dbReference>
<name>A0ABM1NFY0_NICVS</name>
<dbReference type="PANTHER" id="PTHR10380">
    <property type="entry name" value="CUTICLE PROTEIN"/>
    <property type="match status" value="1"/>
</dbReference>
<dbReference type="PRINTS" id="PR00947">
    <property type="entry name" value="CUTICLE"/>
</dbReference>
<gene>
    <name evidence="4" type="primary">LOC108568893</name>
</gene>
<keyword evidence="1 2" id="KW-0193">Cuticle</keyword>
<keyword evidence="3" id="KW-1185">Reference proteome</keyword>
<dbReference type="InterPro" id="IPR050468">
    <property type="entry name" value="Cuticle_Struct_Prot"/>
</dbReference>
<dbReference type="Pfam" id="PF00379">
    <property type="entry name" value="Chitin_bind_4"/>
    <property type="match status" value="1"/>
</dbReference>
<dbReference type="PROSITE" id="PS00233">
    <property type="entry name" value="CHIT_BIND_RR_1"/>
    <property type="match status" value="1"/>
</dbReference>
<evidence type="ECO:0000256" key="1">
    <source>
        <dbReference type="ARBA" id="ARBA00022460"/>
    </source>
</evidence>
<dbReference type="Proteomes" id="UP000695000">
    <property type="component" value="Unplaced"/>
</dbReference>
<proteinExistence type="predicted"/>
<dbReference type="GeneID" id="108568893"/>
<evidence type="ECO:0000313" key="4">
    <source>
        <dbReference type="RefSeq" id="XP_017785730.1"/>
    </source>
</evidence>
<dbReference type="PROSITE" id="PS51155">
    <property type="entry name" value="CHIT_BIND_RR_2"/>
    <property type="match status" value="1"/>
</dbReference>
<evidence type="ECO:0000256" key="2">
    <source>
        <dbReference type="PROSITE-ProRule" id="PRU00497"/>
    </source>
</evidence>
<accession>A0ABM1NFY0</accession>
<dbReference type="PANTHER" id="PTHR10380:SF218">
    <property type="entry name" value="ADULT CUTICLE PROTEIN 65AA-RELATED"/>
    <property type="match status" value="1"/>
</dbReference>